<dbReference type="PANTHER" id="PTHR33569:SF1">
    <property type="entry name" value="UREASE"/>
    <property type="match status" value="1"/>
</dbReference>
<dbReference type="OrthoDB" id="9797217at2"/>
<name>A0A0T6LV71_WENVI</name>
<dbReference type="HAMAP" id="MF_00739">
    <property type="entry name" value="Urease_gamma"/>
    <property type="match status" value="1"/>
</dbReference>
<evidence type="ECO:0000313" key="7">
    <source>
        <dbReference type="Proteomes" id="UP000050867"/>
    </source>
</evidence>
<dbReference type="PIRSF" id="PIRSF001223">
    <property type="entry name" value="Urease_gamma"/>
    <property type="match status" value="1"/>
</dbReference>
<evidence type="ECO:0000256" key="1">
    <source>
        <dbReference type="ARBA" id="ARBA00022490"/>
    </source>
</evidence>
<dbReference type="CDD" id="cd00390">
    <property type="entry name" value="Urease_gamma"/>
    <property type="match status" value="1"/>
</dbReference>
<comment type="pathway">
    <text evidence="4">Nitrogen metabolism; urea degradation; CO(2) and NH(3) from urea (urease route): step 1/1.</text>
</comment>
<dbReference type="GO" id="GO:0016151">
    <property type="term" value="F:nickel cation binding"/>
    <property type="evidence" value="ECO:0007669"/>
    <property type="project" value="InterPro"/>
</dbReference>
<dbReference type="STRING" id="76728.AQ490_18975"/>
<comment type="subcellular location">
    <subcellularLocation>
        <location evidence="4 5">Cytoplasm</location>
    </subcellularLocation>
</comment>
<comment type="caution">
    <text evidence="6">The sequence shown here is derived from an EMBL/GenBank/DDBJ whole genome shotgun (WGS) entry which is preliminary data.</text>
</comment>
<comment type="similarity">
    <text evidence="4 5">Belongs to the urease gamma subunit family.</text>
</comment>
<sequence length="100" mass="10911">MDLTPREQELLLVHVAADVALRRRARGLRLNHPEAVAVLTAHLLEGVRDGRTAAELAESGRAVLTRDDVLEGVPEMIPEVRVEATFPDGAHLVTVHRPIG</sequence>
<keyword evidence="1 4" id="KW-0963">Cytoplasm</keyword>
<comment type="subunit">
    <text evidence="4">Heterotrimer of UreA (gamma), UreB (beta) and UreC (alpha) subunits. Three heterotrimers associate to form the active enzyme.</text>
</comment>
<organism evidence="6 7">
    <name type="scientific">Wenjunlia vitaminophila</name>
    <name type="common">Streptomyces vitaminophilus</name>
    <dbReference type="NCBI Taxonomy" id="76728"/>
    <lineage>
        <taxon>Bacteria</taxon>
        <taxon>Bacillati</taxon>
        <taxon>Actinomycetota</taxon>
        <taxon>Actinomycetes</taxon>
        <taxon>Kitasatosporales</taxon>
        <taxon>Streptomycetaceae</taxon>
        <taxon>Wenjunlia</taxon>
    </lineage>
</organism>
<dbReference type="EC" id="3.5.1.5" evidence="4 5"/>
<keyword evidence="7" id="KW-1185">Reference proteome</keyword>
<reference evidence="6 7" key="1">
    <citation type="submission" date="2015-10" db="EMBL/GenBank/DDBJ databases">
        <title>Draft genome sequence of pyrrolomycin-producing Streptomyces vitaminophilus.</title>
        <authorList>
            <person name="Graham D.E."/>
            <person name="Mahan K.M."/>
            <person name="Klingeman D.M."/>
            <person name="Hettich R.L."/>
            <person name="Parry R.J."/>
        </authorList>
    </citation>
    <scope>NUCLEOTIDE SEQUENCE [LARGE SCALE GENOMIC DNA]</scope>
    <source>
        <strain evidence="6 7">ATCC 31673</strain>
    </source>
</reference>
<dbReference type="InterPro" id="IPR036463">
    <property type="entry name" value="Urease_gamma_sf"/>
</dbReference>
<evidence type="ECO:0000256" key="2">
    <source>
        <dbReference type="ARBA" id="ARBA00022801"/>
    </source>
</evidence>
<dbReference type="AlphaFoldDB" id="A0A0T6LV71"/>
<dbReference type="UniPathway" id="UPA00258">
    <property type="reaction ID" value="UER00370"/>
</dbReference>
<evidence type="ECO:0000256" key="4">
    <source>
        <dbReference type="HAMAP-Rule" id="MF_00739"/>
    </source>
</evidence>
<dbReference type="InterPro" id="IPR002026">
    <property type="entry name" value="Urease_gamma/gamma-beta_su"/>
</dbReference>
<dbReference type="RefSeq" id="WP_040912489.1">
    <property type="nucleotide sequence ID" value="NZ_LLZU01000010.1"/>
</dbReference>
<gene>
    <name evidence="4" type="primary">ureA</name>
    <name evidence="6" type="ORF">AQ490_18975</name>
</gene>
<evidence type="ECO:0000256" key="5">
    <source>
        <dbReference type="RuleBase" id="RU003850"/>
    </source>
</evidence>
<dbReference type="Pfam" id="PF00547">
    <property type="entry name" value="Urease_gamma"/>
    <property type="match status" value="1"/>
</dbReference>
<dbReference type="GO" id="GO:0043419">
    <property type="term" value="P:urea catabolic process"/>
    <property type="evidence" value="ECO:0007669"/>
    <property type="project" value="UniProtKB-UniRule"/>
</dbReference>
<dbReference type="InterPro" id="IPR050069">
    <property type="entry name" value="Urease_subunit"/>
</dbReference>
<dbReference type="EMBL" id="LLZU01000010">
    <property type="protein sequence ID" value="KRV49873.1"/>
    <property type="molecule type" value="Genomic_DNA"/>
</dbReference>
<accession>A0A0T6LV71</accession>
<keyword evidence="2 4" id="KW-0378">Hydrolase</keyword>
<dbReference type="Gene3D" id="3.30.280.10">
    <property type="entry name" value="Urease, gamma-like subunit"/>
    <property type="match status" value="1"/>
</dbReference>
<comment type="catalytic activity">
    <reaction evidence="3 4 5">
        <text>urea + 2 H2O + H(+) = hydrogencarbonate + 2 NH4(+)</text>
        <dbReference type="Rhea" id="RHEA:20557"/>
        <dbReference type="ChEBI" id="CHEBI:15377"/>
        <dbReference type="ChEBI" id="CHEBI:15378"/>
        <dbReference type="ChEBI" id="CHEBI:16199"/>
        <dbReference type="ChEBI" id="CHEBI:17544"/>
        <dbReference type="ChEBI" id="CHEBI:28938"/>
        <dbReference type="EC" id="3.5.1.5"/>
    </reaction>
</comment>
<protein>
    <recommendedName>
        <fullName evidence="4 5">Urease subunit gamma</fullName>
        <ecNumber evidence="4 5">3.5.1.5</ecNumber>
    </recommendedName>
    <alternativeName>
        <fullName evidence="4">Urea amidohydrolase subunit gamma</fullName>
    </alternativeName>
</protein>
<evidence type="ECO:0000313" key="6">
    <source>
        <dbReference type="EMBL" id="KRV49873.1"/>
    </source>
</evidence>
<dbReference type="InterPro" id="IPR012010">
    <property type="entry name" value="Urease_gamma"/>
</dbReference>
<dbReference type="GO" id="GO:0009039">
    <property type="term" value="F:urease activity"/>
    <property type="evidence" value="ECO:0007669"/>
    <property type="project" value="UniProtKB-UniRule"/>
</dbReference>
<evidence type="ECO:0000256" key="3">
    <source>
        <dbReference type="ARBA" id="ARBA00047778"/>
    </source>
</evidence>
<dbReference type="SUPFAM" id="SSF54111">
    <property type="entry name" value="Urease, gamma-subunit"/>
    <property type="match status" value="1"/>
</dbReference>
<proteinExistence type="inferred from homology"/>
<dbReference type="Proteomes" id="UP000050867">
    <property type="component" value="Unassembled WGS sequence"/>
</dbReference>
<dbReference type="PANTHER" id="PTHR33569">
    <property type="entry name" value="UREASE"/>
    <property type="match status" value="1"/>
</dbReference>
<dbReference type="eggNOG" id="COG0831">
    <property type="taxonomic scope" value="Bacteria"/>
</dbReference>
<dbReference type="NCBIfam" id="TIGR00193">
    <property type="entry name" value="urease_gam"/>
    <property type="match status" value="1"/>
</dbReference>
<dbReference type="NCBIfam" id="NF009712">
    <property type="entry name" value="PRK13241.1"/>
    <property type="match status" value="1"/>
</dbReference>
<dbReference type="GO" id="GO:0005737">
    <property type="term" value="C:cytoplasm"/>
    <property type="evidence" value="ECO:0007669"/>
    <property type="project" value="UniProtKB-SubCell"/>
</dbReference>